<evidence type="ECO:0000313" key="3">
    <source>
        <dbReference type="Proteomes" id="UP000537775"/>
    </source>
</evidence>
<name>A0A7X0FS20_9MICO</name>
<evidence type="ECO:0000313" key="2">
    <source>
        <dbReference type="EMBL" id="MBB6392616.1"/>
    </source>
</evidence>
<sequence length="105" mass="9734">MAGSGLTVAVAAVSATCAVALCAVAAGAVEGQRAAAAADAAALAAADAASGAIPGYPCERAQEVAGALGFEVAECDLSALIATVSVRGGIGPMHATATSRAGPPP</sequence>
<dbReference type="Proteomes" id="UP000537775">
    <property type="component" value="Unassembled WGS sequence"/>
</dbReference>
<dbReference type="EMBL" id="JACHML010000001">
    <property type="protein sequence ID" value="MBB6392616.1"/>
    <property type="molecule type" value="Genomic_DNA"/>
</dbReference>
<dbReference type="RefSeq" id="WP_184751664.1">
    <property type="nucleotide sequence ID" value="NZ_BAAAJR010000001.1"/>
</dbReference>
<feature type="signal peptide" evidence="1">
    <location>
        <begin position="1"/>
        <end position="25"/>
    </location>
</feature>
<feature type="chain" id="PRO_5039127747" evidence="1">
    <location>
        <begin position="26"/>
        <end position="105"/>
    </location>
</feature>
<proteinExistence type="predicted"/>
<reference evidence="2 3" key="1">
    <citation type="submission" date="2020-08" db="EMBL/GenBank/DDBJ databases">
        <title>Sequencing the genomes of 1000 actinobacteria strains.</title>
        <authorList>
            <person name="Klenk H.-P."/>
        </authorList>
    </citation>
    <scope>NUCLEOTIDE SEQUENCE [LARGE SCALE GENOMIC DNA]</scope>
    <source>
        <strain evidence="2 3">DSM 12511</strain>
    </source>
</reference>
<keyword evidence="3" id="KW-1185">Reference proteome</keyword>
<keyword evidence="1" id="KW-0732">Signal</keyword>
<gene>
    <name evidence="2" type="ORF">HD594_002929</name>
</gene>
<accession>A0A7X0FS20</accession>
<organism evidence="2 3">
    <name type="scientific">Microbacterium thalassium</name>
    <dbReference type="NCBI Taxonomy" id="362649"/>
    <lineage>
        <taxon>Bacteria</taxon>
        <taxon>Bacillati</taxon>
        <taxon>Actinomycetota</taxon>
        <taxon>Actinomycetes</taxon>
        <taxon>Micrococcales</taxon>
        <taxon>Microbacteriaceae</taxon>
        <taxon>Microbacterium</taxon>
    </lineage>
</organism>
<evidence type="ECO:0000256" key="1">
    <source>
        <dbReference type="SAM" id="SignalP"/>
    </source>
</evidence>
<comment type="caution">
    <text evidence="2">The sequence shown here is derived from an EMBL/GenBank/DDBJ whole genome shotgun (WGS) entry which is preliminary data.</text>
</comment>
<protein>
    <submittedName>
        <fullName evidence="2">Type IV secretory pathway TrbL component</fullName>
    </submittedName>
</protein>
<dbReference type="AlphaFoldDB" id="A0A7X0FS20"/>